<sequence length="228" mass="24268">MRVLRGRAADIEADRAVTRALCADTAETGRRAVRVWTPHRQVAFGRRDAREPGYDRARETAREHGFAPYERSVGGRAVAYTGSTVAFARVEGLDDVREGLDARYEAMTGDVTRALERLGVAVEAGEPPASFCPGDHSLQAEGKVVGIAQRVQRGAALTAGICVTDDRAALAAVLEDVYAALDVPFDPESVGSVARAAGRTVDPGDVVEAIERALVGAAEARVERIEGR</sequence>
<comment type="caution">
    <text evidence="2">The sequence shown here is derived from an EMBL/GenBank/DDBJ whole genome shotgun (WGS) entry which is preliminary data.</text>
</comment>
<protein>
    <submittedName>
        <fullName evidence="2">Biotin/lipoate A/B protein ligase family protein</fullName>
    </submittedName>
</protein>
<dbReference type="Pfam" id="PF21948">
    <property type="entry name" value="LplA-B_cat"/>
    <property type="match status" value="1"/>
</dbReference>
<keyword evidence="3" id="KW-1185">Reference proteome</keyword>
<reference evidence="2 3" key="1">
    <citation type="journal article" date="2019" name="Int. J. Syst. Evol. Microbiol.">
        <title>The Global Catalogue of Microorganisms (GCM) 10K type strain sequencing project: providing services to taxonomists for standard genome sequencing and annotation.</title>
        <authorList>
            <consortium name="The Broad Institute Genomics Platform"/>
            <consortium name="The Broad Institute Genome Sequencing Center for Infectious Disease"/>
            <person name="Wu L."/>
            <person name="Ma J."/>
        </authorList>
    </citation>
    <scope>NUCLEOTIDE SEQUENCE [LARGE SCALE GENOMIC DNA]</scope>
    <source>
        <strain evidence="2 3">PSRA2</strain>
    </source>
</reference>
<dbReference type="Proteomes" id="UP001596406">
    <property type="component" value="Unassembled WGS sequence"/>
</dbReference>
<dbReference type="AlphaFoldDB" id="A0ABD5UFI6"/>
<evidence type="ECO:0000313" key="3">
    <source>
        <dbReference type="Proteomes" id="UP001596406"/>
    </source>
</evidence>
<name>A0ABD5UFI6_9EURY</name>
<accession>A0ABD5UFI6</accession>
<keyword evidence="2" id="KW-0436">Ligase</keyword>
<dbReference type="PANTHER" id="PTHR43679:SF2">
    <property type="entry name" value="OCTANOYL-[GCVH]:PROTEIN N-OCTANOYLTRANSFERASE"/>
    <property type="match status" value="1"/>
</dbReference>
<evidence type="ECO:0000313" key="2">
    <source>
        <dbReference type="EMBL" id="MFC6836941.1"/>
    </source>
</evidence>
<dbReference type="InterPro" id="IPR045864">
    <property type="entry name" value="aa-tRNA-synth_II/BPL/LPL"/>
</dbReference>
<organism evidence="2 3">
    <name type="scientific">Halomarina ordinaria</name>
    <dbReference type="NCBI Taxonomy" id="3033939"/>
    <lineage>
        <taxon>Archaea</taxon>
        <taxon>Methanobacteriati</taxon>
        <taxon>Methanobacteriota</taxon>
        <taxon>Stenosarchaea group</taxon>
        <taxon>Halobacteria</taxon>
        <taxon>Halobacteriales</taxon>
        <taxon>Natronomonadaceae</taxon>
        <taxon>Halomarina</taxon>
    </lineage>
</organism>
<gene>
    <name evidence="2" type="ORF">ACFQHK_10515</name>
</gene>
<dbReference type="InterPro" id="IPR050664">
    <property type="entry name" value="Octanoyltrans_LipM/LipL"/>
</dbReference>
<dbReference type="EMBL" id="JBHSXM010000001">
    <property type="protein sequence ID" value="MFC6836941.1"/>
    <property type="molecule type" value="Genomic_DNA"/>
</dbReference>
<dbReference type="RefSeq" id="WP_304449486.1">
    <property type="nucleotide sequence ID" value="NZ_JARRAH010000001.1"/>
</dbReference>
<dbReference type="SUPFAM" id="SSF55681">
    <property type="entry name" value="Class II aaRS and biotin synthetases"/>
    <property type="match status" value="1"/>
</dbReference>
<feature type="domain" description="BPL/LPL catalytic" evidence="1">
    <location>
        <begin position="27"/>
        <end position="222"/>
    </location>
</feature>
<dbReference type="PROSITE" id="PS51733">
    <property type="entry name" value="BPL_LPL_CATALYTIC"/>
    <property type="match status" value="1"/>
</dbReference>
<evidence type="ECO:0000259" key="1">
    <source>
        <dbReference type="PROSITE" id="PS51733"/>
    </source>
</evidence>
<dbReference type="PANTHER" id="PTHR43679">
    <property type="entry name" value="OCTANOYLTRANSFERASE LIPM-RELATED"/>
    <property type="match status" value="1"/>
</dbReference>
<dbReference type="Gene3D" id="3.30.930.10">
    <property type="entry name" value="Bira Bifunctional Protein, Domain 2"/>
    <property type="match status" value="1"/>
</dbReference>
<dbReference type="InterPro" id="IPR004143">
    <property type="entry name" value="BPL_LPL_catalytic"/>
</dbReference>
<proteinExistence type="predicted"/>
<dbReference type="GO" id="GO:0016874">
    <property type="term" value="F:ligase activity"/>
    <property type="evidence" value="ECO:0007669"/>
    <property type="project" value="UniProtKB-KW"/>
</dbReference>